<dbReference type="RefSeq" id="XP_033447489.1">
    <property type="nucleotide sequence ID" value="XM_033587931.1"/>
</dbReference>
<organism evidence="2 3">
    <name type="scientific">Didymella exigua CBS 183.55</name>
    <dbReference type="NCBI Taxonomy" id="1150837"/>
    <lineage>
        <taxon>Eukaryota</taxon>
        <taxon>Fungi</taxon>
        <taxon>Dikarya</taxon>
        <taxon>Ascomycota</taxon>
        <taxon>Pezizomycotina</taxon>
        <taxon>Dothideomycetes</taxon>
        <taxon>Pleosporomycetidae</taxon>
        <taxon>Pleosporales</taxon>
        <taxon>Pleosporineae</taxon>
        <taxon>Didymellaceae</taxon>
        <taxon>Didymella</taxon>
    </lineage>
</organism>
<dbReference type="Pfam" id="PF01636">
    <property type="entry name" value="APH"/>
    <property type="match status" value="1"/>
</dbReference>
<dbReference type="AlphaFoldDB" id="A0A6A5RNY8"/>
<dbReference type="InterPro" id="IPR051678">
    <property type="entry name" value="AGP_Transferase"/>
</dbReference>
<dbReference type="PANTHER" id="PTHR21310">
    <property type="entry name" value="AMINOGLYCOSIDE PHOSPHOTRANSFERASE-RELATED-RELATED"/>
    <property type="match status" value="1"/>
</dbReference>
<dbReference type="EMBL" id="ML978973">
    <property type="protein sequence ID" value="KAF1927237.1"/>
    <property type="molecule type" value="Genomic_DNA"/>
</dbReference>
<feature type="domain" description="Aminoglycoside phosphotransferase" evidence="1">
    <location>
        <begin position="207"/>
        <end position="269"/>
    </location>
</feature>
<accession>A0A6A5RNY8</accession>
<evidence type="ECO:0000313" key="2">
    <source>
        <dbReference type="EMBL" id="KAF1927237.1"/>
    </source>
</evidence>
<dbReference type="InterPro" id="IPR002575">
    <property type="entry name" value="Aminoglycoside_PTrfase"/>
</dbReference>
<protein>
    <recommendedName>
        <fullName evidence="1">Aminoglycoside phosphotransferase domain-containing protein</fullName>
    </recommendedName>
</protein>
<dbReference type="Gene3D" id="3.90.1200.10">
    <property type="match status" value="1"/>
</dbReference>
<dbReference type="OrthoDB" id="5598852at2759"/>
<dbReference type="GeneID" id="54345578"/>
<dbReference type="PANTHER" id="PTHR21310:SF59">
    <property type="entry name" value="AMINOGLYCOSIDE PHOSPHOTRANSFERASE DOMAIN-CONTAINING PROTEIN"/>
    <property type="match status" value="1"/>
</dbReference>
<dbReference type="Proteomes" id="UP000800082">
    <property type="component" value="Unassembled WGS sequence"/>
</dbReference>
<dbReference type="InterPro" id="IPR011009">
    <property type="entry name" value="Kinase-like_dom_sf"/>
</dbReference>
<keyword evidence="3" id="KW-1185">Reference proteome</keyword>
<reference evidence="2" key="1">
    <citation type="journal article" date="2020" name="Stud. Mycol.">
        <title>101 Dothideomycetes genomes: a test case for predicting lifestyles and emergence of pathogens.</title>
        <authorList>
            <person name="Haridas S."/>
            <person name="Albert R."/>
            <person name="Binder M."/>
            <person name="Bloem J."/>
            <person name="Labutti K."/>
            <person name="Salamov A."/>
            <person name="Andreopoulos B."/>
            <person name="Baker S."/>
            <person name="Barry K."/>
            <person name="Bills G."/>
            <person name="Bluhm B."/>
            <person name="Cannon C."/>
            <person name="Castanera R."/>
            <person name="Culley D."/>
            <person name="Daum C."/>
            <person name="Ezra D."/>
            <person name="Gonzalez J."/>
            <person name="Henrissat B."/>
            <person name="Kuo A."/>
            <person name="Liang C."/>
            <person name="Lipzen A."/>
            <person name="Lutzoni F."/>
            <person name="Magnuson J."/>
            <person name="Mondo S."/>
            <person name="Nolan M."/>
            <person name="Ohm R."/>
            <person name="Pangilinan J."/>
            <person name="Park H.-J."/>
            <person name="Ramirez L."/>
            <person name="Alfaro M."/>
            <person name="Sun H."/>
            <person name="Tritt A."/>
            <person name="Yoshinaga Y."/>
            <person name="Zwiers L.-H."/>
            <person name="Turgeon B."/>
            <person name="Goodwin S."/>
            <person name="Spatafora J."/>
            <person name="Crous P."/>
            <person name="Grigoriev I."/>
        </authorList>
    </citation>
    <scope>NUCLEOTIDE SEQUENCE</scope>
    <source>
        <strain evidence="2">CBS 183.55</strain>
    </source>
</reference>
<name>A0A6A5RNY8_9PLEO</name>
<dbReference type="SUPFAM" id="SSF56112">
    <property type="entry name" value="Protein kinase-like (PK-like)"/>
    <property type="match status" value="1"/>
</dbReference>
<evidence type="ECO:0000313" key="3">
    <source>
        <dbReference type="Proteomes" id="UP000800082"/>
    </source>
</evidence>
<proteinExistence type="predicted"/>
<sequence length="372" mass="41927">MAMSEGDFWKRIGLQDTDRATCIEAITNVCDRHHVAEFEYQGFCSFTLLVSLLRHHEKTENEIHGSRNDATTEMAEQAIIQFRPPQHALDLDVSLEASRIYPSLAPKARALNIRLPGDLCAYELERLPGTPLSRLLPRQLLPGPGLQAKQKTLISSFARIVAQSWPNMASRKRRDSILRPDSPEMEGQAILSLCTGKVGSCIAQKLQKLAQGLPDERLREKAATTLQKILAMDIYPVVLNHGDLIPSNILVDERTWEITGLVDWAEAEYLPFGTCLYGLEHLLGFLQAPSQYLSRPIFLFYEDAAVFRELFWTTLSGLVSELGDRHDDVRTMRDLGILLWHGYAWDDGAVDRVVDEVADVEELAKLRAFLSM</sequence>
<evidence type="ECO:0000259" key="1">
    <source>
        <dbReference type="Pfam" id="PF01636"/>
    </source>
</evidence>
<gene>
    <name evidence="2" type="ORF">M421DRAFT_185682</name>
</gene>